<dbReference type="PROSITE" id="PS50280">
    <property type="entry name" value="SET"/>
    <property type="match status" value="1"/>
</dbReference>
<reference evidence="2" key="1">
    <citation type="submission" date="2021-01" db="EMBL/GenBank/DDBJ databases">
        <title>Adiantum capillus-veneris genome.</title>
        <authorList>
            <person name="Fang Y."/>
            <person name="Liao Q."/>
        </authorList>
    </citation>
    <scope>NUCLEOTIDE SEQUENCE</scope>
    <source>
        <strain evidence="2">H3</strain>
        <tissue evidence="2">Leaf</tissue>
    </source>
</reference>
<dbReference type="SUPFAM" id="SSF82199">
    <property type="entry name" value="SET domain"/>
    <property type="match status" value="1"/>
</dbReference>
<dbReference type="InterPro" id="IPR001214">
    <property type="entry name" value="SET_dom"/>
</dbReference>
<feature type="domain" description="SET" evidence="1">
    <location>
        <begin position="117"/>
        <end position="290"/>
    </location>
</feature>
<sequence>MKEWLIPAGSNDRCSNPRPAPHYSNSYSFGTTMKGGMAHSYGFLSKCCFNEASISRFLFERRIAGLFPLPSPRRRSLSLFARGDEDSRYPSPSFDFSEYLLSGCSWKHAPSCPDFVGPLSIKLTQDCRGRGLFTSANVRAGDILLVSNPFALSYNDPNSVHLYHMITSMTKQSSKALHQLASLAGYCDEIIVPPMEIFDPNVPYCDFTDRQMIKYDPHRIVNTMNTNCFGGEVRLADSEPPTPLNGLWLLPSFINHSCTPNASRLFVGKAMLILASTDIEANVEVTISYTDCFLPVHMRDEQLETLGCGFFCECQRCLLERSLQECLFDVGEPFQAMHDEAVDEVFSLVKGKKCSRPASLHACIELFKLFGIVSKKLESSDNVTFSQKQWILASYSYGFLGKCFAEHLSGDCTPSQWVNRRAVSLVESMKCTVPGMMRTLAFSTILAMSAKQQGSDAELIERLHNLAMDECIRVYGKQRQEVTLKLMEQSLDAIPFV</sequence>
<evidence type="ECO:0000259" key="1">
    <source>
        <dbReference type="PROSITE" id="PS50280"/>
    </source>
</evidence>
<name>A0A9D4ZJT9_ADICA</name>
<dbReference type="InterPro" id="IPR046341">
    <property type="entry name" value="SET_dom_sf"/>
</dbReference>
<protein>
    <recommendedName>
        <fullName evidence="1">SET domain-containing protein</fullName>
    </recommendedName>
</protein>
<keyword evidence="3" id="KW-1185">Reference proteome</keyword>
<accession>A0A9D4ZJT9</accession>
<comment type="caution">
    <text evidence="2">The sequence shown here is derived from an EMBL/GenBank/DDBJ whole genome shotgun (WGS) entry which is preliminary data.</text>
</comment>
<dbReference type="AlphaFoldDB" id="A0A9D4ZJT9"/>
<dbReference type="Proteomes" id="UP000886520">
    <property type="component" value="Chromosome 7"/>
</dbReference>
<dbReference type="InterPro" id="IPR053209">
    <property type="entry name" value="Gramillin-biosynth_MTr"/>
</dbReference>
<dbReference type="Gene3D" id="2.170.270.10">
    <property type="entry name" value="SET domain"/>
    <property type="match status" value="1"/>
</dbReference>
<dbReference type="EMBL" id="JABFUD020000007">
    <property type="protein sequence ID" value="KAI5078159.1"/>
    <property type="molecule type" value="Genomic_DNA"/>
</dbReference>
<proteinExistence type="predicted"/>
<gene>
    <name evidence="2" type="ORF">GOP47_0007983</name>
</gene>
<dbReference type="OrthoDB" id="438641at2759"/>
<evidence type="ECO:0000313" key="2">
    <source>
        <dbReference type="EMBL" id="KAI5078159.1"/>
    </source>
</evidence>
<dbReference type="Pfam" id="PF00856">
    <property type="entry name" value="SET"/>
    <property type="match status" value="1"/>
</dbReference>
<dbReference type="PANTHER" id="PTHR47643:SF2">
    <property type="entry name" value="TPR DOMAIN PROTEIN (AFU_ORTHOLOGUE AFUA_5G12710)"/>
    <property type="match status" value="1"/>
</dbReference>
<organism evidence="2 3">
    <name type="scientific">Adiantum capillus-veneris</name>
    <name type="common">Maidenhair fern</name>
    <dbReference type="NCBI Taxonomy" id="13818"/>
    <lineage>
        <taxon>Eukaryota</taxon>
        <taxon>Viridiplantae</taxon>
        <taxon>Streptophyta</taxon>
        <taxon>Embryophyta</taxon>
        <taxon>Tracheophyta</taxon>
        <taxon>Polypodiopsida</taxon>
        <taxon>Polypodiidae</taxon>
        <taxon>Polypodiales</taxon>
        <taxon>Pteridineae</taxon>
        <taxon>Pteridaceae</taxon>
        <taxon>Vittarioideae</taxon>
        <taxon>Adiantum</taxon>
    </lineage>
</organism>
<dbReference type="PANTHER" id="PTHR47643">
    <property type="entry name" value="TPR DOMAIN PROTEIN (AFU_ORTHOLOGUE AFUA_5G12710)"/>
    <property type="match status" value="1"/>
</dbReference>
<evidence type="ECO:0000313" key="3">
    <source>
        <dbReference type="Proteomes" id="UP000886520"/>
    </source>
</evidence>